<dbReference type="Gene3D" id="3.40.50.1000">
    <property type="entry name" value="HAD superfamily/HAD-like"/>
    <property type="match status" value="1"/>
</dbReference>
<evidence type="ECO:0000256" key="14">
    <source>
        <dbReference type="PIRSR" id="PIRSR604469-1"/>
    </source>
</evidence>
<name>A0A9P3Z3U7_CITFR</name>
<evidence type="ECO:0000256" key="2">
    <source>
        <dbReference type="ARBA" id="ARBA00005135"/>
    </source>
</evidence>
<dbReference type="SFLD" id="SFLDF00029">
    <property type="entry name" value="phosphoserine_phosphatase"/>
    <property type="match status" value="1"/>
</dbReference>
<keyword evidence="6" id="KW-0028">Amino-acid biosynthesis</keyword>
<evidence type="ECO:0000256" key="12">
    <source>
        <dbReference type="ARBA" id="ARBA00048138"/>
    </source>
</evidence>
<comment type="cofactor">
    <cofactor evidence="1">
        <name>Mg(2+)</name>
        <dbReference type="ChEBI" id="CHEBI:18420"/>
    </cofactor>
</comment>
<keyword evidence="9" id="KW-0460">Magnesium</keyword>
<dbReference type="SFLD" id="SFLDG01137">
    <property type="entry name" value="C1.6.1:_Phosphoserine_Phosphat"/>
    <property type="match status" value="1"/>
</dbReference>
<dbReference type="GO" id="GO:0006564">
    <property type="term" value="P:L-serine biosynthetic process"/>
    <property type="evidence" value="ECO:0007669"/>
    <property type="project" value="UniProtKB-KW"/>
</dbReference>
<evidence type="ECO:0000313" key="15">
    <source>
        <dbReference type="EMBL" id="HBH7041755.1"/>
    </source>
</evidence>
<dbReference type="NCBIfam" id="TIGR01488">
    <property type="entry name" value="HAD-SF-IB"/>
    <property type="match status" value="1"/>
</dbReference>
<dbReference type="Proteomes" id="UP000885148">
    <property type="component" value="Unassembled WGS sequence"/>
</dbReference>
<dbReference type="GO" id="GO:0036424">
    <property type="term" value="F:L-phosphoserine phosphatase activity"/>
    <property type="evidence" value="ECO:0007669"/>
    <property type="project" value="InterPro"/>
</dbReference>
<reference evidence="15" key="1">
    <citation type="journal article" date="2018" name="Genome Biol.">
        <title>SKESA: strategic k-mer extension for scrupulous assemblies.</title>
        <authorList>
            <person name="Souvorov A."/>
            <person name="Agarwala R."/>
            <person name="Lipman D.J."/>
        </authorList>
    </citation>
    <scope>NUCLEOTIDE SEQUENCE</scope>
    <source>
        <strain evidence="15">91871</strain>
    </source>
</reference>
<keyword evidence="7" id="KW-0479">Metal-binding</keyword>
<protein>
    <recommendedName>
        <fullName evidence="5">Phosphoserine phosphatase</fullName>
        <ecNumber evidence="4">3.1.3.3</ecNumber>
    </recommendedName>
    <alternativeName>
        <fullName evidence="11">O-phosphoserine phosphohydrolase</fullName>
    </alternativeName>
</protein>
<dbReference type="GO" id="GO:0000287">
    <property type="term" value="F:magnesium ion binding"/>
    <property type="evidence" value="ECO:0007669"/>
    <property type="project" value="TreeGrafter"/>
</dbReference>
<evidence type="ECO:0000313" key="16">
    <source>
        <dbReference type="EMBL" id="MDW2759693.1"/>
    </source>
</evidence>
<reference evidence="16" key="3">
    <citation type="submission" date="2023-10" db="EMBL/GenBank/DDBJ databases">
        <title>Fecal carriage and genetic characteristics of carbapenem-resistant Enterobacterales among healthy adults from four provinces of China.</title>
        <authorList>
            <person name="Li Y."/>
            <person name="Zhang R."/>
        </authorList>
    </citation>
    <scope>NUCLEOTIDE SEQUENCE</scope>
    <source>
        <strain evidence="16">HN-136</strain>
    </source>
</reference>
<dbReference type="InterPro" id="IPR036412">
    <property type="entry name" value="HAD-like_sf"/>
</dbReference>
<evidence type="ECO:0000256" key="1">
    <source>
        <dbReference type="ARBA" id="ARBA00001946"/>
    </source>
</evidence>
<sequence>MAIIYFISAKDPEKLQAWLHNTFLNTETKQYPCALEQLSIAAFNKPYLKLSIPDEIFTDDIYKKLRATSFTQQFDFFLKPQIIPTNGIIAFDMDSTFIEEEGVDEIARALGITDRITELTQQAMEGKLDFNNSFTRRIGMLKGTHIHVINAVCDRMTASPGITTILPFLKQKGFKTAIISGGLDIFTHRLQQKYQLDYIFSNTVEVSNGMLTDNISAPIMNAENKQKTLAMIADSLQMPQHNIIACGDGANDIPMLTYAGTGIAWRAKPAVRNLITNQINFHGFESLLFFIENEL</sequence>
<evidence type="ECO:0000256" key="11">
    <source>
        <dbReference type="ARBA" id="ARBA00031693"/>
    </source>
</evidence>
<comment type="catalytic activity">
    <reaction evidence="13">
        <text>O-phospho-D-serine + H2O = D-serine + phosphate</text>
        <dbReference type="Rhea" id="RHEA:24873"/>
        <dbReference type="ChEBI" id="CHEBI:15377"/>
        <dbReference type="ChEBI" id="CHEBI:35247"/>
        <dbReference type="ChEBI" id="CHEBI:43474"/>
        <dbReference type="ChEBI" id="CHEBI:58680"/>
        <dbReference type="EC" id="3.1.3.3"/>
    </reaction>
</comment>
<evidence type="ECO:0000256" key="8">
    <source>
        <dbReference type="ARBA" id="ARBA00022801"/>
    </source>
</evidence>
<dbReference type="Pfam" id="PF00702">
    <property type="entry name" value="Hydrolase"/>
    <property type="match status" value="1"/>
</dbReference>
<organism evidence="15 17">
    <name type="scientific">Citrobacter freundii</name>
    <dbReference type="NCBI Taxonomy" id="546"/>
    <lineage>
        <taxon>Bacteria</taxon>
        <taxon>Pseudomonadati</taxon>
        <taxon>Pseudomonadota</taxon>
        <taxon>Gammaproteobacteria</taxon>
        <taxon>Enterobacterales</taxon>
        <taxon>Enterobacteriaceae</taxon>
        <taxon>Citrobacter</taxon>
        <taxon>Citrobacter freundii complex</taxon>
    </lineage>
</organism>
<evidence type="ECO:0000256" key="13">
    <source>
        <dbReference type="ARBA" id="ARBA00048523"/>
    </source>
</evidence>
<comment type="similarity">
    <text evidence="3">Belongs to the HAD-like hydrolase superfamily. SerB family.</text>
</comment>
<dbReference type="EMBL" id="JAWPBU010000015">
    <property type="protein sequence ID" value="MDW2759693.1"/>
    <property type="molecule type" value="Genomic_DNA"/>
</dbReference>
<dbReference type="EMBL" id="DAESCB010000004">
    <property type="protein sequence ID" value="HBH7041755.1"/>
    <property type="molecule type" value="Genomic_DNA"/>
</dbReference>
<evidence type="ECO:0000256" key="9">
    <source>
        <dbReference type="ARBA" id="ARBA00022842"/>
    </source>
</evidence>
<evidence type="ECO:0000256" key="6">
    <source>
        <dbReference type="ARBA" id="ARBA00022605"/>
    </source>
</evidence>
<feature type="active site" description="Nucleophile" evidence="14">
    <location>
        <position position="92"/>
    </location>
</feature>
<dbReference type="Proteomes" id="UP001278087">
    <property type="component" value="Unassembled WGS sequence"/>
</dbReference>
<evidence type="ECO:0000256" key="10">
    <source>
        <dbReference type="ARBA" id="ARBA00023299"/>
    </source>
</evidence>
<dbReference type="RefSeq" id="WP_057101371.1">
    <property type="nucleotide sequence ID" value="NZ_CAYAOM010000002.1"/>
</dbReference>
<evidence type="ECO:0000256" key="5">
    <source>
        <dbReference type="ARBA" id="ARBA00015196"/>
    </source>
</evidence>
<dbReference type="GO" id="GO:0005737">
    <property type="term" value="C:cytoplasm"/>
    <property type="evidence" value="ECO:0007669"/>
    <property type="project" value="TreeGrafter"/>
</dbReference>
<dbReference type="PANTHER" id="PTHR43344:SF2">
    <property type="entry name" value="PHOSPHOSERINE PHOSPHATASE"/>
    <property type="match status" value="1"/>
</dbReference>
<comment type="pathway">
    <text evidence="2">Amino-acid biosynthesis; L-serine biosynthesis; L-serine from 3-phospho-D-glycerate: step 3/3.</text>
</comment>
<dbReference type="InterPro" id="IPR004469">
    <property type="entry name" value="PSP"/>
</dbReference>
<dbReference type="NCBIfam" id="TIGR00338">
    <property type="entry name" value="serB"/>
    <property type="match status" value="1"/>
</dbReference>
<proteinExistence type="inferred from homology"/>
<keyword evidence="8 15" id="KW-0378">Hydrolase</keyword>
<keyword evidence="10" id="KW-0718">Serine biosynthesis</keyword>
<reference evidence="15" key="2">
    <citation type="submission" date="2021-07" db="EMBL/GenBank/DDBJ databases">
        <authorList>
            <consortium name="NCBI Pathogen Detection Project"/>
        </authorList>
    </citation>
    <scope>NUCLEOTIDE SEQUENCE</scope>
    <source>
        <strain evidence="15">91871</strain>
    </source>
</reference>
<dbReference type="SUPFAM" id="SSF56784">
    <property type="entry name" value="HAD-like"/>
    <property type="match status" value="1"/>
</dbReference>
<dbReference type="InterPro" id="IPR023214">
    <property type="entry name" value="HAD_sf"/>
</dbReference>
<dbReference type="InterPro" id="IPR050582">
    <property type="entry name" value="HAD-like_SerB"/>
</dbReference>
<dbReference type="SFLD" id="SFLDG01136">
    <property type="entry name" value="C1.6:_Phosphoserine_Phosphatas"/>
    <property type="match status" value="1"/>
</dbReference>
<gene>
    <name evidence="15" type="primary">serB</name>
    <name evidence="15" type="ORF">KV121_001802</name>
    <name evidence="16" type="ORF">RYZ67_14530</name>
</gene>
<dbReference type="PANTHER" id="PTHR43344">
    <property type="entry name" value="PHOSPHOSERINE PHOSPHATASE"/>
    <property type="match status" value="1"/>
</dbReference>
<dbReference type="AlphaFoldDB" id="A0A9P3Z3U7"/>
<dbReference type="EC" id="3.1.3.3" evidence="4"/>
<dbReference type="SFLD" id="SFLDS00003">
    <property type="entry name" value="Haloacid_Dehalogenase"/>
    <property type="match status" value="1"/>
</dbReference>
<evidence type="ECO:0000256" key="4">
    <source>
        <dbReference type="ARBA" id="ARBA00012640"/>
    </source>
</evidence>
<evidence type="ECO:0000313" key="17">
    <source>
        <dbReference type="Proteomes" id="UP000885148"/>
    </source>
</evidence>
<comment type="caution">
    <text evidence="15">The sequence shown here is derived from an EMBL/GenBank/DDBJ whole genome shotgun (WGS) entry which is preliminary data.</text>
</comment>
<evidence type="ECO:0000256" key="7">
    <source>
        <dbReference type="ARBA" id="ARBA00022723"/>
    </source>
</evidence>
<comment type="catalytic activity">
    <reaction evidence="12">
        <text>O-phospho-L-serine + H2O = L-serine + phosphate</text>
        <dbReference type="Rhea" id="RHEA:21208"/>
        <dbReference type="ChEBI" id="CHEBI:15377"/>
        <dbReference type="ChEBI" id="CHEBI:33384"/>
        <dbReference type="ChEBI" id="CHEBI:43474"/>
        <dbReference type="ChEBI" id="CHEBI:57524"/>
        <dbReference type="EC" id="3.1.3.3"/>
    </reaction>
</comment>
<feature type="active site" description="Proton donor" evidence="14">
    <location>
        <position position="94"/>
    </location>
</feature>
<accession>A0A9P3Z3U7</accession>
<evidence type="ECO:0000256" key="3">
    <source>
        <dbReference type="ARBA" id="ARBA00009184"/>
    </source>
</evidence>